<dbReference type="PANTHER" id="PTHR16305:SF35">
    <property type="entry name" value="TRANSCRIPTIONAL ACTIVATOR DOMAIN"/>
    <property type="match status" value="1"/>
</dbReference>
<protein>
    <submittedName>
        <fullName evidence="5">Regulatory LuxR family protein</fullName>
    </submittedName>
</protein>
<dbReference type="RefSeq" id="WP_133907091.1">
    <property type="nucleotide sequence ID" value="NZ_SOCP01000016.1"/>
</dbReference>
<evidence type="ECO:0000256" key="2">
    <source>
        <dbReference type="ARBA" id="ARBA00022840"/>
    </source>
</evidence>
<dbReference type="PRINTS" id="PR00038">
    <property type="entry name" value="HTHLUXR"/>
</dbReference>
<evidence type="ECO:0000256" key="3">
    <source>
        <dbReference type="SAM" id="MobiDB-lite"/>
    </source>
</evidence>
<feature type="domain" description="HTH luxR-type" evidence="4">
    <location>
        <begin position="710"/>
        <end position="775"/>
    </location>
</feature>
<evidence type="ECO:0000256" key="1">
    <source>
        <dbReference type="ARBA" id="ARBA00022741"/>
    </source>
</evidence>
<comment type="caution">
    <text evidence="5">The sequence shown here is derived from an EMBL/GenBank/DDBJ whole genome shotgun (WGS) entry which is preliminary data.</text>
</comment>
<dbReference type="PROSITE" id="PS50043">
    <property type="entry name" value="HTH_LUXR_2"/>
    <property type="match status" value="1"/>
</dbReference>
<dbReference type="InterPro" id="IPR036388">
    <property type="entry name" value="WH-like_DNA-bd_sf"/>
</dbReference>
<feature type="region of interest" description="Disordered" evidence="3">
    <location>
        <begin position="687"/>
        <end position="713"/>
    </location>
</feature>
<dbReference type="Proteomes" id="UP000294927">
    <property type="component" value="Unassembled WGS sequence"/>
</dbReference>
<dbReference type="GO" id="GO:0004016">
    <property type="term" value="F:adenylate cyclase activity"/>
    <property type="evidence" value="ECO:0007669"/>
    <property type="project" value="TreeGrafter"/>
</dbReference>
<dbReference type="Gene3D" id="1.25.40.10">
    <property type="entry name" value="Tetratricopeptide repeat domain"/>
    <property type="match status" value="1"/>
</dbReference>
<dbReference type="Pfam" id="PF13191">
    <property type="entry name" value="AAA_16"/>
    <property type="match status" value="1"/>
</dbReference>
<dbReference type="AlphaFoldDB" id="A0A4R7V1L9"/>
<dbReference type="GO" id="GO:0005737">
    <property type="term" value="C:cytoplasm"/>
    <property type="evidence" value="ECO:0007669"/>
    <property type="project" value="TreeGrafter"/>
</dbReference>
<gene>
    <name evidence="5" type="ORF">CLV71_116127</name>
</gene>
<keyword evidence="2" id="KW-0067">ATP-binding</keyword>
<dbReference type="InterPro" id="IPR041664">
    <property type="entry name" value="AAA_16"/>
</dbReference>
<dbReference type="PROSITE" id="PS00622">
    <property type="entry name" value="HTH_LUXR_1"/>
    <property type="match status" value="1"/>
</dbReference>
<accession>A0A4R7V1L9</accession>
<name>A0A4R7V1L9_9PSEU</name>
<keyword evidence="1" id="KW-0547">Nucleotide-binding</keyword>
<dbReference type="SUPFAM" id="SSF46894">
    <property type="entry name" value="C-terminal effector domain of the bipartite response regulators"/>
    <property type="match status" value="1"/>
</dbReference>
<organism evidence="5 6">
    <name type="scientific">Actinophytocola oryzae</name>
    <dbReference type="NCBI Taxonomy" id="502181"/>
    <lineage>
        <taxon>Bacteria</taxon>
        <taxon>Bacillati</taxon>
        <taxon>Actinomycetota</taxon>
        <taxon>Actinomycetes</taxon>
        <taxon>Pseudonocardiales</taxon>
        <taxon>Pseudonocardiaceae</taxon>
    </lineage>
</organism>
<reference evidence="5 6" key="1">
    <citation type="submission" date="2019-03" db="EMBL/GenBank/DDBJ databases">
        <title>Genomic Encyclopedia of Archaeal and Bacterial Type Strains, Phase II (KMG-II): from individual species to whole genera.</title>
        <authorList>
            <person name="Goeker M."/>
        </authorList>
    </citation>
    <scope>NUCLEOTIDE SEQUENCE [LARGE SCALE GENOMIC DNA]</scope>
    <source>
        <strain evidence="5 6">DSM 45499</strain>
    </source>
</reference>
<dbReference type="Pfam" id="PF00196">
    <property type="entry name" value="GerE"/>
    <property type="match status" value="1"/>
</dbReference>
<dbReference type="SMART" id="SM00421">
    <property type="entry name" value="HTH_LUXR"/>
    <property type="match status" value="1"/>
</dbReference>
<dbReference type="GO" id="GO:0005524">
    <property type="term" value="F:ATP binding"/>
    <property type="evidence" value="ECO:0007669"/>
    <property type="project" value="UniProtKB-KW"/>
</dbReference>
<dbReference type="InterPro" id="IPR011990">
    <property type="entry name" value="TPR-like_helical_dom_sf"/>
</dbReference>
<keyword evidence="6" id="KW-1185">Reference proteome</keyword>
<dbReference type="PANTHER" id="PTHR16305">
    <property type="entry name" value="TESTICULAR SOLUBLE ADENYLYL CYCLASE"/>
    <property type="match status" value="1"/>
</dbReference>
<sequence>MNAQNRSPGEGRLRSDGSAGRAGELARLASVVDAATTSVQVVQVSGDPWIGKTRLLTDLAEMARHRGWTVLEGSADAGSCSPPGGIPYGVLADAFDGLMATGPDLTGVPDEHRQCLAGIFPSLADLWPQNGTAPDGDATDAIHALLCALASPEGLLLVVDDLQFVDGGSLDLLSRLVRQPPAGRFVLALAYRRRQVDMRVLSALAQLREGYPHVEIELTPLADEDAAALLPPDLSDLRRQSLLRQGGGNPGVVRAIGSVSMLPGSPEDSLHHLPHETLTACFRDFRTLSRLGWLAARAAAVHAEPADADLIKAIAELTETEIWHALDEVTAVDVLRIDEGSHTFRFRDPLLRTAAYRSASTGWRIGAHRRAAAWLRSRSAPPVEVAHHLLGSDDIRDAPSVEAVLDAAESVLWDRPTRAASWVRATIGSVSLDSGTVARQHLLLGKSLTLAGPVQAAATTLDLVDERHLDDAKHRADLACWRGAAARLLGRHDHAAALLRHALRSMPAEDTYARLLLHVELTAIALERNAELDQADLAAVREAARAGGTDTALHAYLVALLSVADAGQARTTVDVRAVGRLADELTTTEVIRLPHTLLWVARVEVTHGLLDEARAHLQHGLEIARDRLLTGLVPPIALELAALAARRGDTAAASAHANDAVQAALLIESSFLLDVARNLQVQLATGGLPEAEDQPSVPESRSPADSEAAAEPQLDRLSERELEIAVLVSKGRTNQQIARALTLSHKTVETYLARIFKKLCVCSRTQVATLIGQRAIPAGRLRSAHAGHGVQ</sequence>
<dbReference type="Gene3D" id="1.10.10.10">
    <property type="entry name" value="Winged helix-like DNA-binding domain superfamily/Winged helix DNA-binding domain"/>
    <property type="match status" value="1"/>
</dbReference>
<dbReference type="CDD" id="cd06170">
    <property type="entry name" value="LuxR_C_like"/>
    <property type="match status" value="1"/>
</dbReference>
<dbReference type="InterPro" id="IPR016032">
    <property type="entry name" value="Sig_transdc_resp-reg_C-effctor"/>
</dbReference>
<evidence type="ECO:0000313" key="5">
    <source>
        <dbReference type="EMBL" id="TDV43193.1"/>
    </source>
</evidence>
<dbReference type="EMBL" id="SOCP01000016">
    <property type="protein sequence ID" value="TDV43193.1"/>
    <property type="molecule type" value="Genomic_DNA"/>
</dbReference>
<dbReference type="GO" id="GO:0003677">
    <property type="term" value="F:DNA binding"/>
    <property type="evidence" value="ECO:0007669"/>
    <property type="project" value="InterPro"/>
</dbReference>
<evidence type="ECO:0000313" key="6">
    <source>
        <dbReference type="Proteomes" id="UP000294927"/>
    </source>
</evidence>
<dbReference type="OrthoDB" id="4500249at2"/>
<proteinExistence type="predicted"/>
<evidence type="ECO:0000259" key="4">
    <source>
        <dbReference type="PROSITE" id="PS50043"/>
    </source>
</evidence>
<dbReference type="GO" id="GO:0006355">
    <property type="term" value="P:regulation of DNA-templated transcription"/>
    <property type="evidence" value="ECO:0007669"/>
    <property type="project" value="InterPro"/>
</dbReference>
<dbReference type="InterPro" id="IPR000792">
    <property type="entry name" value="Tscrpt_reg_LuxR_C"/>
</dbReference>